<evidence type="ECO:0000256" key="6">
    <source>
        <dbReference type="ARBA" id="ARBA00023295"/>
    </source>
</evidence>
<dbReference type="PANTHER" id="PTHR31375">
    <property type="match status" value="1"/>
</dbReference>
<gene>
    <name evidence="10" type="ORF">IFM89_026143</name>
</gene>
<proteinExistence type="inferred from homology"/>
<keyword evidence="3" id="KW-0134">Cell wall</keyword>
<evidence type="ECO:0000256" key="7">
    <source>
        <dbReference type="ARBA" id="ARBA00023316"/>
    </source>
</evidence>
<comment type="caution">
    <text evidence="10">The sequence shown here is derived from an EMBL/GenBank/DDBJ whole genome shotgun (WGS) entry which is preliminary data.</text>
</comment>
<keyword evidence="11" id="KW-1185">Reference proteome</keyword>
<evidence type="ECO:0008006" key="12">
    <source>
        <dbReference type="Google" id="ProtNLM"/>
    </source>
</evidence>
<dbReference type="GO" id="GO:0071555">
    <property type="term" value="P:cell wall organization"/>
    <property type="evidence" value="ECO:0007669"/>
    <property type="project" value="UniProtKB-KW"/>
</dbReference>
<dbReference type="Pfam" id="PF00295">
    <property type="entry name" value="Glyco_hydro_28"/>
    <property type="match status" value="1"/>
</dbReference>
<dbReference type="Gene3D" id="2.160.20.10">
    <property type="entry name" value="Single-stranded right-handed beta-helix, Pectin lyase-like"/>
    <property type="match status" value="1"/>
</dbReference>
<evidence type="ECO:0000256" key="8">
    <source>
        <dbReference type="PROSITE-ProRule" id="PRU10052"/>
    </source>
</evidence>
<dbReference type="Proteomes" id="UP000631114">
    <property type="component" value="Unassembled WGS sequence"/>
</dbReference>
<evidence type="ECO:0000313" key="10">
    <source>
        <dbReference type="EMBL" id="KAF9615728.1"/>
    </source>
</evidence>
<protein>
    <recommendedName>
        <fullName evidence="12">Polygalacturonase</fullName>
    </recommendedName>
</protein>
<keyword evidence="7" id="KW-0961">Cell wall biogenesis/degradation</keyword>
<evidence type="ECO:0000256" key="4">
    <source>
        <dbReference type="ARBA" id="ARBA00022525"/>
    </source>
</evidence>
<organism evidence="10 11">
    <name type="scientific">Coptis chinensis</name>
    <dbReference type="NCBI Taxonomy" id="261450"/>
    <lineage>
        <taxon>Eukaryota</taxon>
        <taxon>Viridiplantae</taxon>
        <taxon>Streptophyta</taxon>
        <taxon>Embryophyta</taxon>
        <taxon>Tracheophyta</taxon>
        <taxon>Spermatophyta</taxon>
        <taxon>Magnoliopsida</taxon>
        <taxon>Ranunculales</taxon>
        <taxon>Ranunculaceae</taxon>
        <taxon>Coptidoideae</taxon>
        <taxon>Coptis</taxon>
    </lineage>
</organism>
<evidence type="ECO:0000313" key="11">
    <source>
        <dbReference type="Proteomes" id="UP000631114"/>
    </source>
</evidence>
<accession>A0A835M130</accession>
<evidence type="ECO:0000256" key="5">
    <source>
        <dbReference type="ARBA" id="ARBA00022801"/>
    </source>
</evidence>
<dbReference type="OrthoDB" id="187139at2759"/>
<dbReference type="InterPro" id="IPR011050">
    <property type="entry name" value="Pectin_lyase_fold/virulence"/>
</dbReference>
<comment type="similarity">
    <text evidence="2 9">Belongs to the glycosyl hydrolase 28 family.</text>
</comment>
<sequence length="299" mass="32229">MVAPVMSNWDNDDKSKWLIFSDVNGLFVNGSGQVDGLGLSWWDCDSSDKKDTVTFHACNNLHLSGLNFVNSPKNHISINTCEGATISNINITAPDDSPNTDGIDISDSAHVQIHDSFIGTGDDCIAINDGCSFINITNVACGPGHGISVGSLGANEEHNTVEHIHVKNCNFTRTQNGVRIKTWPGGSGYARNITFEQITLDNVDNPIIIDQYYCNGHDNCENKTSNVQVSGVTYNRVHGTSSNPTPINLSCSTTVPCTNMLMSEIDIKQVNQEQKNQATCINAHGISMNTSPAVPCLGK</sequence>
<dbReference type="InterPro" id="IPR000743">
    <property type="entry name" value="Glyco_hydro_28"/>
</dbReference>
<dbReference type="InterPro" id="IPR006626">
    <property type="entry name" value="PbH1"/>
</dbReference>
<keyword evidence="6 9" id="KW-0326">Glycosidase</keyword>
<evidence type="ECO:0000256" key="2">
    <source>
        <dbReference type="ARBA" id="ARBA00008834"/>
    </source>
</evidence>
<keyword evidence="5 9" id="KW-0378">Hydrolase</keyword>
<reference evidence="10 11" key="1">
    <citation type="submission" date="2020-10" db="EMBL/GenBank/DDBJ databases">
        <title>The Coptis chinensis genome and diversification of protoberbering-type alkaloids.</title>
        <authorList>
            <person name="Wang B."/>
            <person name="Shu S."/>
            <person name="Song C."/>
            <person name="Liu Y."/>
        </authorList>
    </citation>
    <scope>NUCLEOTIDE SEQUENCE [LARGE SCALE GENOMIC DNA]</scope>
    <source>
        <strain evidence="10">HL-2020</strain>
        <tissue evidence="10">Leaf</tissue>
    </source>
</reference>
<keyword evidence="4" id="KW-0964">Secreted</keyword>
<evidence type="ECO:0000256" key="1">
    <source>
        <dbReference type="ARBA" id="ARBA00004191"/>
    </source>
</evidence>
<name>A0A835M130_9MAGN</name>
<feature type="active site" evidence="8">
    <location>
        <position position="145"/>
    </location>
</feature>
<dbReference type="EMBL" id="JADFTS010000003">
    <property type="protein sequence ID" value="KAF9615728.1"/>
    <property type="molecule type" value="Genomic_DNA"/>
</dbReference>
<dbReference type="GO" id="GO:0004650">
    <property type="term" value="F:polygalacturonase activity"/>
    <property type="evidence" value="ECO:0007669"/>
    <property type="project" value="InterPro"/>
</dbReference>
<dbReference type="PROSITE" id="PS00502">
    <property type="entry name" value="POLYGALACTURONASE"/>
    <property type="match status" value="1"/>
</dbReference>
<evidence type="ECO:0000256" key="9">
    <source>
        <dbReference type="RuleBase" id="RU361169"/>
    </source>
</evidence>
<dbReference type="InterPro" id="IPR012334">
    <property type="entry name" value="Pectin_lyas_fold"/>
</dbReference>
<dbReference type="SUPFAM" id="SSF51126">
    <property type="entry name" value="Pectin lyase-like"/>
    <property type="match status" value="1"/>
</dbReference>
<dbReference type="AlphaFoldDB" id="A0A835M130"/>
<dbReference type="GO" id="GO:0005975">
    <property type="term" value="P:carbohydrate metabolic process"/>
    <property type="evidence" value="ECO:0007669"/>
    <property type="project" value="InterPro"/>
</dbReference>
<evidence type="ECO:0000256" key="3">
    <source>
        <dbReference type="ARBA" id="ARBA00022512"/>
    </source>
</evidence>
<comment type="subcellular location">
    <subcellularLocation>
        <location evidence="1">Secreted</location>
        <location evidence="1">Cell wall</location>
    </subcellularLocation>
</comment>
<dbReference type="SMART" id="SM00710">
    <property type="entry name" value="PbH1"/>
    <property type="match status" value="5"/>
</dbReference>